<evidence type="ECO:0000313" key="3">
    <source>
        <dbReference type="Proteomes" id="UP001524547"/>
    </source>
</evidence>
<name>A0ABT1VZB3_9PROT</name>
<proteinExistence type="predicted"/>
<feature type="transmembrane region" description="Helical" evidence="1">
    <location>
        <begin position="224"/>
        <end position="246"/>
    </location>
</feature>
<evidence type="ECO:0000313" key="2">
    <source>
        <dbReference type="EMBL" id="MCQ8240973.1"/>
    </source>
</evidence>
<dbReference type="Proteomes" id="UP001524547">
    <property type="component" value="Unassembled WGS sequence"/>
</dbReference>
<evidence type="ECO:0000256" key="1">
    <source>
        <dbReference type="SAM" id="Phobius"/>
    </source>
</evidence>
<accession>A0ABT1VZB3</accession>
<keyword evidence="1" id="KW-0472">Membrane</keyword>
<feature type="transmembrane region" description="Helical" evidence="1">
    <location>
        <begin position="137"/>
        <end position="160"/>
    </location>
</feature>
<comment type="caution">
    <text evidence="2">The sequence shown here is derived from an EMBL/GenBank/DDBJ whole genome shotgun (WGS) entry which is preliminary data.</text>
</comment>
<evidence type="ECO:0008006" key="4">
    <source>
        <dbReference type="Google" id="ProtNLM"/>
    </source>
</evidence>
<organism evidence="2 3">
    <name type="scientific">Rhizosaccharibacter radicis</name>
    <dbReference type="NCBI Taxonomy" id="2782605"/>
    <lineage>
        <taxon>Bacteria</taxon>
        <taxon>Pseudomonadati</taxon>
        <taxon>Pseudomonadota</taxon>
        <taxon>Alphaproteobacteria</taxon>
        <taxon>Acetobacterales</taxon>
        <taxon>Acetobacteraceae</taxon>
        <taxon>Rhizosaccharibacter</taxon>
    </lineage>
</organism>
<protein>
    <recommendedName>
        <fullName evidence="4">Formate hydrogenlyase subunit 4</fullName>
    </recommendedName>
</protein>
<feature type="transmembrane region" description="Helical" evidence="1">
    <location>
        <begin position="252"/>
        <end position="270"/>
    </location>
</feature>
<dbReference type="EMBL" id="JAMZEJ010000005">
    <property type="protein sequence ID" value="MCQ8240973.1"/>
    <property type="molecule type" value="Genomic_DNA"/>
</dbReference>
<feature type="transmembrane region" description="Helical" evidence="1">
    <location>
        <begin position="75"/>
        <end position="94"/>
    </location>
</feature>
<keyword evidence="1" id="KW-1133">Transmembrane helix</keyword>
<gene>
    <name evidence="2" type="ORF">NFI88_09005</name>
</gene>
<keyword evidence="3" id="KW-1185">Reference proteome</keyword>
<feature type="transmembrane region" description="Helical" evidence="1">
    <location>
        <begin position="12"/>
        <end position="36"/>
    </location>
</feature>
<dbReference type="RefSeq" id="WP_422919721.1">
    <property type="nucleotide sequence ID" value="NZ_JAMZEJ010000005.1"/>
</dbReference>
<sequence>MDAGLLLDVFAFGLHLLLLPVAFVLSEAVAAGVAALREGRPLEVPASPGRLLRDLRWQLGKQRLRAEPGAGWHRLGLETAAVLPVLALLLLPSFATGLPTAALSDLPSLLLMLGLSRSMLIVLAADEGGGRSGLSALRGLAGLLLAVPGALLCAASLLLSTGAMTLDGVIAAGRSLPDETASLALAAAALAASGLAAGSGTHLAERFSGLDRTLASLALGTQRLCWLSIVASLAMPCAVATVSAPAWWLPAALSWLGAIALLSGGAALLAPRGSRPSDPSRLLAATSLLLAILSPLFGAGGGR</sequence>
<feature type="transmembrane region" description="Helical" evidence="1">
    <location>
        <begin position="282"/>
        <end position="300"/>
    </location>
</feature>
<keyword evidence="1" id="KW-0812">Transmembrane</keyword>
<feature type="transmembrane region" description="Helical" evidence="1">
    <location>
        <begin position="180"/>
        <end position="203"/>
    </location>
</feature>
<reference evidence="2 3" key="1">
    <citation type="submission" date="2022-06" db="EMBL/GenBank/DDBJ databases">
        <title>Rhizosaccharibacter gen. nov. sp. nov. KSS12, endophytic bacteria isolated from sugarcane.</title>
        <authorList>
            <person name="Pitiwittayakul N."/>
        </authorList>
    </citation>
    <scope>NUCLEOTIDE SEQUENCE [LARGE SCALE GENOMIC DNA]</scope>
    <source>
        <strain evidence="2 3">KSS12</strain>
    </source>
</reference>